<feature type="non-terminal residue" evidence="1">
    <location>
        <position position="124"/>
    </location>
</feature>
<proteinExistence type="predicted"/>
<dbReference type="Proteomes" id="UP000789375">
    <property type="component" value="Unassembled WGS sequence"/>
</dbReference>
<sequence>EISSESLDFFTATYLLSIVTPTVHGYIFYHSKPLTIFESKIYEVMVEFKNEQKRQEFPEKNLDTIKDCLTRWLTPVVKWEVEHTLFLLDYLYDNKDKVLRLERRGSIAKEVRSTLWLNAAYALH</sequence>
<evidence type="ECO:0000313" key="1">
    <source>
        <dbReference type="EMBL" id="CAG8752282.1"/>
    </source>
</evidence>
<keyword evidence="2" id="KW-1185">Reference proteome</keyword>
<reference evidence="1" key="1">
    <citation type="submission" date="2021-06" db="EMBL/GenBank/DDBJ databases">
        <authorList>
            <person name="Kallberg Y."/>
            <person name="Tangrot J."/>
            <person name="Rosling A."/>
        </authorList>
    </citation>
    <scope>NUCLEOTIDE SEQUENCE</scope>
    <source>
        <strain evidence="1">87-6 pot B 2015</strain>
    </source>
</reference>
<dbReference type="AlphaFoldDB" id="A0A9N9IUN0"/>
<evidence type="ECO:0000313" key="2">
    <source>
        <dbReference type="Proteomes" id="UP000789375"/>
    </source>
</evidence>
<protein>
    <submittedName>
        <fullName evidence="1">14800_t:CDS:1</fullName>
    </submittedName>
</protein>
<accession>A0A9N9IUN0</accession>
<dbReference type="EMBL" id="CAJVPP010025716">
    <property type="protein sequence ID" value="CAG8752282.1"/>
    <property type="molecule type" value="Genomic_DNA"/>
</dbReference>
<name>A0A9N9IUN0_FUNMO</name>
<comment type="caution">
    <text evidence="1">The sequence shown here is derived from an EMBL/GenBank/DDBJ whole genome shotgun (WGS) entry which is preliminary data.</text>
</comment>
<gene>
    <name evidence="1" type="ORF">FMOSSE_LOCUS16716</name>
</gene>
<organism evidence="1 2">
    <name type="scientific">Funneliformis mosseae</name>
    <name type="common">Endomycorrhizal fungus</name>
    <name type="synonym">Glomus mosseae</name>
    <dbReference type="NCBI Taxonomy" id="27381"/>
    <lineage>
        <taxon>Eukaryota</taxon>
        <taxon>Fungi</taxon>
        <taxon>Fungi incertae sedis</taxon>
        <taxon>Mucoromycota</taxon>
        <taxon>Glomeromycotina</taxon>
        <taxon>Glomeromycetes</taxon>
        <taxon>Glomerales</taxon>
        <taxon>Glomeraceae</taxon>
        <taxon>Funneliformis</taxon>
    </lineage>
</organism>
<feature type="non-terminal residue" evidence="1">
    <location>
        <position position="1"/>
    </location>
</feature>